<keyword evidence="6 11" id="KW-0547">Nucleotide-binding</keyword>
<protein>
    <recommendedName>
        <fullName evidence="11">Arginine--tRNA ligase</fullName>
        <ecNumber evidence="11">6.1.1.19</ecNumber>
    </recommendedName>
    <alternativeName>
        <fullName evidence="11">Arginyl-tRNA synthetase</fullName>
        <shortName evidence="11">ArgRS</shortName>
    </alternativeName>
</protein>
<dbReference type="NCBIfam" id="TIGR00456">
    <property type="entry name" value="argS"/>
    <property type="match status" value="1"/>
</dbReference>
<keyword evidence="5 11" id="KW-0436">Ligase</keyword>
<evidence type="ECO:0000256" key="11">
    <source>
        <dbReference type="HAMAP-Rule" id="MF_00123"/>
    </source>
</evidence>
<dbReference type="FunFam" id="1.10.730.10:FF:000006">
    <property type="entry name" value="Arginyl-tRNA synthetase 2, mitochondrial"/>
    <property type="match status" value="1"/>
</dbReference>
<dbReference type="InterPro" id="IPR008909">
    <property type="entry name" value="DALR_anticod-bd"/>
</dbReference>
<evidence type="ECO:0000256" key="10">
    <source>
        <dbReference type="ARBA" id="ARBA00049339"/>
    </source>
</evidence>
<sequence length="576" mass="65268">MSIQSILNEKVTSAIHQAGIQEEFNPAVRASTKPQFGDYQVNGLMGIAKRHKINPRELATNVLTHLDLDNIAEKVEIAGPGFLNIFLKNEWLSSHISSLVQENTIKMTDQKKQTIVVDYSAPNIAKEMHVGHLRTTIIGDCLVKVLDYLGHNVIRANHIGDWGTPFGMLIAHLEDIESNAKNHQQLSDLDMFYKEAQKKFKENEEFANKARKYVSELHNGNKKIISQWKKLIDITMSQNQTLYNRLNISLSQENIMGESFYNHMLPGIVNDLLSKNIATKDQGATVVFLEEFKNRDGNPMGVIIQKKDGAYLYTTTDIACLKYRYETLKADRILYCIDARQNQHLQQIWAISKKANYISEDVSLEHIQNGMVLGDDGKPFKTRSGKTVKLLSLIDESESRAYKLIKEKNPTLSDAEITQMAKLIGGASIKYAELSKSRTTDYIFNFDNMLSFTGNTAPYLLYAYTRIQSILSKSNLNNSLEQKYKFIITNNIEKQIALQVAQFEDVVKTVAKDGTPHILCSYLFNLSGLFSSFYESNPILQESEEIKNSRLLLVQIVSIVMKTSLELLGIESLNKM</sequence>
<evidence type="ECO:0000259" key="14">
    <source>
        <dbReference type="SMART" id="SM01016"/>
    </source>
</evidence>
<evidence type="ECO:0000256" key="4">
    <source>
        <dbReference type="ARBA" id="ARBA00022490"/>
    </source>
</evidence>
<dbReference type="EC" id="6.1.1.19" evidence="11"/>
<evidence type="ECO:0000256" key="2">
    <source>
        <dbReference type="ARBA" id="ARBA00005594"/>
    </source>
</evidence>
<dbReference type="Gene3D" id="3.30.1360.70">
    <property type="entry name" value="Arginyl tRNA synthetase N-terminal domain"/>
    <property type="match status" value="1"/>
</dbReference>
<dbReference type="KEGG" id="pmai:CF386_05790"/>
<dbReference type="Pfam" id="PF03485">
    <property type="entry name" value="Arg_tRNA_synt_N"/>
    <property type="match status" value="1"/>
</dbReference>
<dbReference type="InterPro" id="IPR001278">
    <property type="entry name" value="Arg-tRNA-ligase"/>
</dbReference>
<dbReference type="FunFam" id="3.40.50.620:FF:000030">
    <property type="entry name" value="Arginine--tRNA ligase"/>
    <property type="match status" value="1"/>
</dbReference>
<dbReference type="Pfam" id="PF00750">
    <property type="entry name" value="tRNA-synt_1d"/>
    <property type="match status" value="1"/>
</dbReference>
<evidence type="ECO:0000313" key="15">
    <source>
        <dbReference type="EMBL" id="ASK78551.1"/>
    </source>
</evidence>
<evidence type="ECO:0000256" key="3">
    <source>
        <dbReference type="ARBA" id="ARBA00011245"/>
    </source>
</evidence>
<dbReference type="CDD" id="cd07956">
    <property type="entry name" value="Anticodon_Ia_Arg"/>
    <property type="match status" value="1"/>
</dbReference>
<dbReference type="Gene3D" id="1.10.730.10">
    <property type="entry name" value="Isoleucyl-tRNA Synthetase, Domain 1"/>
    <property type="match status" value="1"/>
</dbReference>
<keyword evidence="7 11" id="KW-0067">ATP-binding</keyword>
<dbReference type="SUPFAM" id="SSF47323">
    <property type="entry name" value="Anticodon-binding domain of a subclass of class I aminoacyl-tRNA synthetases"/>
    <property type="match status" value="1"/>
</dbReference>
<dbReference type="HAMAP" id="MF_00123">
    <property type="entry name" value="Arg_tRNA_synth"/>
    <property type="match status" value="1"/>
</dbReference>
<dbReference type="EMBL" id="CP022355">
    <property type="protein sequence ID" value="ASK78551.1"/>
    <property type="molecule type" value="Genomic_DNA"/>
</dbReference>
<dbReference type="SUPFAM" id="SSF52374">
    <property type="entry name" value="Nucleotidylyl transferase"/>
    <property type="match status" value="1"/>
</dbReference>
<keyword evidence="4 11" id="KW-0963">Cytoplasm</keyword>
<dbReference type="SMART" id="SM00836">
    <property type="entry name" value="DALR_1"/>
    <property type="match status" value="1"/>
</dbReference>
<name>A0A220VE35_9GAMM</name>
<dbReference type="InterPro" id="IPR014729">
    <property type="entry name" value="Rossmann-like_a/b/a_fold"/>
</dbReference>
<evidence type="ECO:0000256" key="6">
    <source>
        <dbReference type="ARBA" id="ARBA00022741"/>
    </source>
</evidence>
<gene>
    <name evidence="11" type="primary">argS</name>
    <name evidence="15" type="ORF">CF386_05790</name>
</gene>
<dbReference type="CDD" id="cd00671">
    <property type="entry name" value="ArgRS_core"/>
    <property type="match status" value="1"/>
</dbReference>
<dbReference type="InterPro" id="IPR035684">
    <property type="entry name" value="ArgRS_core"/>
</dbReference>
<feature type="domain" description="DALR anticodon binding" evidence="13">
    <location>
        <begin position="460"/>
        <end position="576"/>
    </location>
</feature>
<evidence type="ECO:0000256" key="5">
    <source>
        <dbReference type="ARBA" id="ARBA00022598"/>
    </source>
</evidence>
<comment type="similarity">
    <text evidence="2 11 12">Belongs to the class-I aminoacyl-tRNA synthetase family.</text>
</comment>
<feature type="domain" description="Arginyl tRNA synthetase N-terminal" evidence="14">
    <location>
        <begin position="5"/>
        <end position="87"/>
    </location>
</feature>
<evidence type="ECO:0000256" key="8">
    <source>
        <dbReference type="ARBA" id="ARBA00022917"/>
    </source>
</evidence>
<comment type="subunit">
    <text evidence="3 11">Monomer.</text>
</comment>
<accession>A0A220VE35</accession>
<dbReference type="InterPro" id="IPR036695">
    <property type="entry name" value="Arg-tRNA-synth_N_sf"/>
</dbReference>
<keyword evidence="16" id="KW-1185">Reference proteome</keyword>
<dbReference type="OrthoDB" id="9803211at2"/>
<organism evidence="15 16">
    <name type="scientific">Paraphotobacterium marinum</name>
    <dbReference type="NCBI Taxonomy" id="1755811"/>
    <lineage>
        <taxon>Bacteria</taxon>
        <taxon>Pseudomonadati</taxon>
        <taxon>Pseudomonadota</taxon>
        <taxon>Gammaproteobacteria</taxon>
        <taxon>Vibrionales</taxon>
        <taxon>Vibrionaceae</taxon>
        <taxon>Paraphotobacterium</taxon>
    </lineage>
</organism>
<dbReference type="RefSeq" id="WP_089073459.1">
    <property type="nucleotide sequence ID" value="NZ_CBCSAM010000001.1"/>
</dbReference>
<dbReference type="Proteomes" id="UP000242175">
    <property type="component" value="Chromosome large"/>
</dbReference>
<dbReference type="InterPro" id="IPR005148">
    <property type="entry name" value="Arg-tRNA-synth_N"/>
</dbReference>
<dbReference type="InterPro" id="IPR001412">
    <property type="entry name" value="aa-tRNA-synth_I_CS"/>
</dbReference>
<dbReference type="GO" id="GO:0004814">
    <property type="term" value="F:arginine-tRNA ligase activity"/>
    <property type="evidence" value="ECO:0007669"/>
    <property type="project" value="UniProtKB-UniRule"/>
</dbReference>
<keyword evidence="9 11" id="KW-0030">Aminoacyl-tRNA synthetase</keyword>
<comment type="catalytic activity">
    <reaction evidence="10 11">
        <text>tRNA(Arg) + L-arginine + ATP = L-arginyl-tRNA(Arg) + AMP + diphosphate</text>
        <dbReference type="Rhea" id="RHEA:20301"/>
        <dbReference type="Rhea" id="RHEA-COMP:9658"/>
        <dbReference type="Rhea" id="RHEA-COMP:9673"/>
        <dbReference type="ChEBI" id="CHEBI:30616"/>
        <dbReference type="ChEBI" id="CHEBI:32682"/>
        <dbReference type="ChEBI" id="CHEBI:33019"/>
        <dbReference type="ChEBI" id="CHEBI:78442"/>
        <dbReference type="ChEBI" id="CHEBI:78513"/>
        <dbReference type="ChEBI" id="CHEBI:456215"/>
        <dbReference type="EC" id="6.1.1.19"/>
    </reaction>
</comment>
<dbReference type="SUPFAM" id="SSF55190">
    <property type="entry name" value="Arginyl-tRNA synthetase (ArgRS), N-terminal 'additional' domain"/>
    <property type="match status" value="1"/>
</dbReference>
<dbReference type="PROSITE" id="PS00178">
    <property type="entry name" value="AA_TRNA_LIGASE_I"/>
    <property type="match status" value="1"/>
</dbReference>
<dbReference type="PANTHER" id="PTHR11956:SF5">
    <property type="entry name" value="ARGININE--TRNA LIGASE, CYTOPLASMIC"/>
    <property type="match status" value="1"/>
</dbReference>
<evidence type="ECO:0000259" key="13">
    <source>
        <dbReference type="SMART" id="SM00836"/>
    </source>
</evidence>
<evidence type="ECO:0000256" key="12">
    <source>
        <dbReference type="RuleBase" id="RU363038"/>
    </source>
</evidence>
<dbReference type="GO" id="GO:0006420">
    <property type="term" value="P:arginyl-tRNA aminoacylation"/>
    <property type="evidence" value="ECO:0007669"/>
    <property type="project" value="UniProtKB-UniRule"/>
</dbReference>
<feature type="short sequence motif" description="'HIGH' region" evidence="11">
    <location>
        <begin position="122"/>
        <end position="132"/>
    </location>
</feature>
<keyword evidence="8 11" id="KW-0648">Protein biosynthesis</keyword>
<dbReference type="Pfam" id="PF05746">
    <property type="entry name" value="DALR_1"/>
    <property type="match status" value="1"/>
</dbReference>
<proteinExistence type="inferred from homology"/>
<evidence type="ECO:0000313" key="16">
    <source>
        <dbReference type="Proteomes" id="UP000242175"/>
    </source>
</evidence>
<evidence type="ECO:0000256" key="9">
    <source>
        <dbReference type="ARBA" id="ARBA00023146"/>
    </source>
</evidence>
<dbReference type="PANTHER" id="PTHR11956">
    <property type="entry name" value="ARGINYL-TRNA SYNTHETASE"/>
    <property type="match status" value="1"/>
</dbReference>
<dbReference type="GO" id="GO:0005524">
    <property type="term" value="F:ATP binding"/>
    <property type="evidence" value="ECO:0007669"/>
    <property type="project" value="UniProtKB-UniRule"/>
</dbReference>
<dbReference type="GO" id="GO:0005737">
    <property type="term" value="C:cytoplasm"/>
    <property type="evidence" value="ECO:0007669"/>
    <property type="project" value="UniProtKB-SubCell"/>
</dbReference>
<dbReference type="AlphaFoldDB" id="A0A220VE35"/>
<reference evidence="15 16" key="1">
    <citation type="journal article" date="2016" name="Int. J. Syst. Evol. Microbiol.">
        <title>Paraphotobacterium marinum gen. nov., sp. nov., a member of the family Vibrionaceae, isolated from surface seawater.</title>
        <authorList>
            <person name="Huang Z."/>
            <person name="Dong C."/>
            <person name="Shao Z."/>
        </authorList>
    </citation>
    <scope>NUCLEOTIDE SEQUENCE [LARGE SCALE GENOMIC DNA]</scope>
    <source>
        <strain evidence="15 16">NSCS20N07D</strain>
    </source>
</reference>
<comment type="subcellular location">
    <subcellularLocation>
        <location evidence="1 11">Cytoplasm</location>
    </subcellularLocation>
</comment>
<dbReference type="InterPro" id="IPR009080">
    <property type="entry name" value="tRNAsynth_Ia_anticodon-bd"/>
</dbReference>
<dbReference type="Gene3D" id="3.40.50.620">
    <property type="entry name" value="HUPs"/>
    <property type="match status" value="1"/>
</dbReference>
<dbReference type="SMART" id="SM01016">
    <property type="entry name" value="Arg_tRNA_synt_N"/>
    <property type="match status" value="1"/>
</dbReference>
<evidence type="ECO:0000256" key="7">
    <source>
        <dbReference type="ARBA" id="ARBA00022840"/>
    </source>
</evidence>
<dbReference type="PRINTS" id="PR01038">
    <property type="entry name" value="TRNASYNTHARG"/>
</dbReference>
<evidence type="ECO:0000256" key="1">
    <source>
        <dbReference type="ARBA" id="ARBA00004496"/>
    </source>
</evidence>